<evidence type="ECO:0000313" key="2">
    <source>
        <dbReference type="Proteomes" id="UP000001258"/>
    </source>
</evidence>
<dbReference type="AlphaFoldDB" id="Q9KG13"/>
<dbReference type="PIR" id="F83687">
    <property type="entry name" value="F83687"/>
</dbReference>
<proteinExistence type="predicted"/>
<name>Q9KG13_HALH5</name>
<keyword evidence="2" id="KW-1185">Reference proteome</keyword>
<sequence length="55" mass="6797">MENGWRERKALGDRKQTTFVWRLASEAERMFFSYAWILRFISSIIESIFENDYHY</sequence>
<reference evidence="1 2" key="1">
    <citation type="journal article" date="2000" name="Nucleic Acids Res.">
        <title>Complete genome sequence of the alkaliphilic bacterium Bacillus halodurans and genomic sequence comparison with Bacillus subtilis.</title>
        <authorList>
            <person name="Takami H."/>
            <person name="Nakasone K."/>
            <person name="Takaki Y."/>
            <person name="Maeno G."/>
            <person name="Sasaki R."/>
            <person name="Masui N."/>
            <person name="Fuji F."/>
            <person name="Hirama C."/>
            <person name="Nakamura Y."/>
            <person name="Ogasawara N."/>
            <person name="Kuhara S."/>
            <person name="Horikoshi K."/>
        </authorList>
    </citation>
    <scope>NUCLEOTIDE SEQUENCE [LARGE SCALE GENOMIC DNA]</scope>
    <source>
        <strain evidence="2">ATCC BAA-125 / DSM 18197 / FERM 7344 / JCM 9153 / C-125</strain>
    </source>
</reference>
<accession>Q9KG13</accession>
<protein>
    <submittedName>
        <fullName evidence="1">BH0302 protein</fullName>
    </submittedName>
</protein>
<dbReference type="Proteomes" id="UP000001258">
    <property type="component" value="Chromosome"/>
</dbReference>
<gene>
    <name evidence="1" type="ordered locus">BH0302</name>
</gene>
<dbReference type="EMBL" id="BA000004">
    <property type="protein sequence ID" value="BAB04021.1"/>
    <property type="molecule type" value="Genomic_DNA"/>
</dbReference>
<dbReference type="HOGENOM" id="CLU_3022336_0_0_9"/>
<dbReference type="KEGG" id="bha:BH0302"/>
<evidence type="ECO:0000313" key="1">
    <source>
        <dbReference type="EMBL" id="BAB04021.1"/>
    </source>
</evidence>
<organism evidence="1 2">
    <name type="scientific">Halalkalibacterium halodurans (strain ATCC BAA-125 / DSM 18197 / FERM 7344 / JCM 9153 / C-125)</name>
    <name type="common">Bacillus halodurans</name>
    <dbReference type="NCBI Taxonomy" id="272558"/>
    <lineage>
        <taxon>Bacteria</taxon>
        <taxon>Bacillati</taxon>
        <taxon>Bacillota</taxon>
        <taxon>Bacilli</taxon>
        <taxon>Bacillales</taxon>
        <taxon>Bacillaceae</taxon>
        <taxon>Halalkalibacterium (ex Joshi et al. 2022)</taxon>
    </lineage>
</organism>
<dbReference type="STRING" id="272558.gene:10726155"/>